<sequence length="224" mass="25504">MSDEYGGGGKRQQHSYGFFRFRGTGVWILNQPSSHVFAVDGRTPFGLYEIMVTLYVLDIGTNARTRMNALKASSNTGNIRADVEIQIFASNKTSVLLSFIGVLDVYDSSAFDMARSSHGWHTAVLHAWRSSQASVCPARHWIARNSRGMGWMVPRMIHRPQVIVTKGRTMQWHRRQSSHLDRTYGPISLMKTVIKWSRLKLERLEPSAQPLRKKFKSNGELMVH</sequence>
<dbReference type="Proteomes" id="UP000812287">
    <property type="component" value="Unassembled WGS sequence"/>
</dbReference>
<dbReference type="RefSeq" id="XP_043032925.1">
    <property type="nucleotide sequence ID" value="XM_043184653.1"/>
</dbReference>
<evidence type="ECO:0000313" key="1">
    <source>
        <dbReference type="EMBL" id="KAG7439425.1"/>
    </source>
</evidence>
<dbReference type="EMBL" id="MU250596">
    <property type="protein sequence ID" value="KAG7439425.1"/>
    <property type="molecule type" value="Genomic_DNA"/>
</dbReference>
<keyword evidence="2" id="KW-1185">Reference proteome</keyword>
<gene>
    <name evidence="1" type="ORF">BT62DRAFT_924742</name>
</gene>
<organism evidence="1 2">
    <name type="scientific">Guyanagaster necrorhizus</name>
    <dbReference type="NCBI Taxonomy" id="856835"/>
    <lineage>
        <taxon>Eukaryota</taxon>
        <taxon>Fungi</taxon>
        <taxon>Dikarya</taxon>
        <taxon>Basidiomycota</taxon>
        <taxon>Agaricomycotina</taxon>
        <taxon>Agaricomycetes</taxon>
        <taxon>Agaricomycetidae</taxon>
        <taxon>Agaricales</taxon>
        <taxon>Marasmiineae</taxon>
        <taxon>Physalacriaceae</taxon>
        <taxon>Guyanagaster</taxon>
    </lineage>
</organism>
<proteinExistence type="predicted"/>
<comment type="caution">
    <text evidence="1">The sequence shown here is derived from an EMBL/GenBank/DDBJ whole genome shotgun (WGS) entry which is preliminary data.</text>
</comment>
<name>A0A9P7VFG2_9AGAR</name>
<dbReference type="AlphaFoldDB" id="A0A9P7VFG2"/>
<evidence type="ECO:0000313" key="2">
    <source>
        <dbReference type="Proteomes" id="UP000812287"/>
    </source>
</evidence>
<dbReference type="GeneID" id="66106950"/>
<reference evidence="1" key="1">
    <citation type="submission" date="2020-11" db="EMBL/GenBank/DDBJ databases">
        <title>Adaptations for nitrogen fixation in a non-lichenized fungal sporocarp promotes dispersal by wood-feeding termites.</title>
        <authorList>
            <consortium name="DOE Joint Genome Institute"/>
            <person name="Koch R.A."/>
            <person name="Yoon G."/>
            <person name="Arayal U."/>
            <person name="Lail K."/>
            <person name="Amirebrahimi M."/>
            <person name="Labutti K."/>
            <person name="Lipzen A."/>
            <person name="Riley R."/>
            <person name="Barry K."/>
            <person name="Henrissat B."/>
            <person name="Grigoriev I.V."/>
            <person name="Herr J.R."/>
            <person name="Aime M.C."/>
        </authorList>
    </citation>
    <scope>NUCLEOTIDE SEQUENCE</scope>
    <source>
        <strain evidence="1">MCA 3950</strain>
    </source>
</reference>
<accession>A0A9P7VFG2</accession>
<protein>
    <submittedName>
        <fullName evidence="1">Uncharacterized protein</fullName>
    </submittedName>
</protein>